<reference evidence="5" key="1">
    <citation type="journal article" date="2019" name="Beilstein J. Org. Chem.">
        <title>Nanangenines: drimane sesquiterpenoids as the dominant metabolite cohort of a novel Australian fungus, Aspergillus nanangensis.</title>
        <authorList>
            <person name="Lacey H.J."/>
            <person name="Gilchrist C.L.M."/>
            <person name="Crombie A."/>
            <person name="Kalaitzis J.A."/>
            <person name="Vuong D."/>
            <person name="Rutledge P.J."/>
            <person name="Turner P."/>
            <person name="Pitt J.I."/>
            <person name="Lacey E."/>
            <person name="Chooi Y.H."/>
            <person name="Piggott A.M."/>
        </authorList>
    </citation>
    <scope>NUCLEOTIDE SEQUENCE</scope>
    <source>
        <strain evidence="5">MST-FP2251</strain>
    </source>
</reference>
<gene>
    <name evidence="5" type="ORF">FE257_010763</name>
</gene>
<protein>
    <recommendedName>
        <fullName evidence="4">RCK N-terminal domain-containing protein</fullName>
    </recommendedName>
</protein>
<keyword evidence="6" id="KW-1185">Reference proteome</keyword>
<feature type="domain" description="RCK N-terminal" evidence="4">
    <location>
        <begin position="8"/>
        <end position="89"/>
    </location>
</feature>
<name>A0AAD4CVS9_ASPNN</name>
<keyword evidence="3" id="KW-0560">Oxidoreductase</keyword>
<evidence type="ECO:0000256" key="1">
    <source>
        <dbReference type="ARBA" id="ARBA00005725"/>
    </source>
</evidence>
<evidence type="ECO:0000256" key="2">
    <source>
        <dbReference type="ARBA" id="ARBA00022857"/>
    </source>
</evidence>
<dbReference type="EMBL" id="VCAU01000007">
    <property type="protein sequence ID" value="KAF9893451.1"/>
    <property type="molecule type" value="Genomic_DNA"/>
</dbReference>
<evidence type="ECO:0000313" key="5">
    <source>
        <dbReference type="EMBL" id="KAF9893451.1"/>
    </source>
</evidence>
<dbReference type="InterPro" id="IPR036291">
    <property type="entry name" value="NAD(P)-bd_dom_sf"/>
</dbReference>
<evidence type="ECO:0000313" key="6">
    <source>
        <dbReference type="Proteomes" id="UP001194746"/>
    </source>
</evidence>
<dbReference type="AlphaFoldDB" id="A0AAD4CVS9"/>
<dbReference type="InterPro" id="IPR003148">
    <property type="entry name" value="RCK_N"/>
</dbReference>
<dbReference type="GO" id="GO:0006813">
    <property type="term" value="P:potassium ion transport"/>
    <property type="evidence" value="ECO:0007669"/>
    <property type="project" value="InterPro"/>
</dbReference>
<organism evidence="5 6">
    <name type="scientific">Aspergillus nanangensis</name>
    <dbReference type="NCBI Taxonomy" id="2582783"/>
    <lineage>
        <taxon>Eukaryota</taxon>
        <taxon>Fungi</taxon>
        <taxon>Dikarya</taxon>
        <taxon>Ascomycota</taxon>
        <taxon>Pezizomycotina</taxon>
        <taxon>Eurotiomycetes</taxon>
        <taxon>Eurotiomycetidae</taxon>
        <taxon>Eurotiales</taxon>
        <taxon>Aspergillaceae</taxon>
        <taxon>Aspergillus</taxon>
        <taxon>Aspergillus subgen. Circumdati</taxon>
    </lineage>
</organism>
<evidence type="ECO:0000259" key="4">
    <source>
        <dbReference type="Pfam" id="PF02254"/>
    </source>
</evidence>
<proteinExistence type="inferred from homology"/>
<accession>A0AAD4CVS9</accession>
<dbReference type="Gene3D" id="3.90.25.10">
    <property type="entry name" value="UDP-galactose 4-epimerase, domain 1"/>
    <property type="match status" value="1"/>
</dbReference>
<dbReference type="Gene3D" id="3.40.50.720">
    <property type="entry name" value="NAD(P)-binding Rossmann-like Domain"/>
    <property type="match status" value="1"/>
</dbReference>
<comment type="similarity">
    <text evidence="1">Belongs to the NmrA-type oxidoreductase family. Isoflavone reductase subfamily.</text>
</comment>
<dbReference type="InterPro" id="IPR051609">
    <property type="entry name" value="NmrA/Isoflavone_reductase-like"/>
</dbReference>
<sequence>MGSNQKVIVLAGVGNLGKYVCEKLLSGSQWSLVVISRQTRDWFKQREIDVRITDYTESSILSILDAVHASALISFYNAADASFLGVHCAMLNACMASQSCQRFIPSEFIGNIEDFPLYPGIYGDTRAPFRQILQASKGIEWTLFQNGWLMDYYLTRDKTYMPPIPDEFPIDPNGWKACIRGTGEEPQSWTSCRDIAAAIVALLAAPEWEPVTYVCGQWGSFNEMIPIVEQFYGKPLPTTHRSKKEIQGNLRAREAAGDQDSLILAQVDEWMVAGASECPRAKTLQHRERYFPELHFMTLRELLESSKCREMF</sequence>
<evidence type="ECO:0000256" key="3">
    <source>
        <dbReference type="ARBA" id="ARBA00023002"/>
    </source>
</evidence>
<dbReference type="GO" id="GO:0016491">
    <property type="term" value="F:oxidoreductase activity"/>
    <property type="evidence" value="ECO:0007669"/>
    <property type="project" value="UniProtKB-KW"/>
</dbReference>
<dbReference type="SUPFAM" id="SSF51735">
    <property type="entry name" value="NAD(P)-binding Rossmann-fold domains"/>
    <property type="match status" value="1"/>
</dbReference>
<comment type="caution">
    <text evidence="5">The sequence shown here is derived from an EMBL/GenBank/DDBJ whole genome shotgun (WGS) entry which is preliminary data.</text>
</comment>
<dbReference type="PANTHER" id="PTHR47706:SF4">
    <property type="entry name" value="NMRA-LIKE DOMAIN-CONTAINING PROTEIN"/>
    <property type="match status" value="1"/>
</dbReference>
<dbReference type="Pfam" id="PF02254">
    <property type="entry name" value="TrkA_N"/>
    <property type="match status" value="1"/>
</dbReference>
<keyword evidence="2" id="KW-0521">NADP</keyword>
<reference evidence="5" key="2">
    <citation type="submission" date="2020-02" db="EMBL/GenBank/DDBJ databases">
        <authorList>
            <person name="Gilchrist C.L.M."/>
            <person name="Chooi Y.-H."/>
        </authorList>
    </citation>
    <scope>NUCLEOTIDE SEQUENCE</scope>
    <source>
        <strain evidence="5">MST-FP2251</strain>
    </source>
</reference>
<dbReference type="Proteomes" id="UP001194746">
    <property type="component" value="Unassembled WGS sequence"/>
</dbReference>
<dbReference type="PANTHER" id="PTHR47706">
    <property type="entry name" value="NMRA-LIKE FAMILY PROTEIN"/>
    <property type="match status" value="1"/>
</dbReference>